<organism evidence="3 4">
    <name type="scientific">Tsukamurella soli</name>
    <dbReference type="NCBI Taxonomy" id="644556"/>
    <lineage>
        <taxon>Bacteria</taxon>
        <taxon>Bacillati</taxon>
        <taxon>Actinomycetota</taxon>
        <taxon>Actinomycetes</taxon>
        <taxon>Mycobacteriales</taxon>
        <taxon>Tsukamurellaceae</taxon>
        <taxon>Tsukamurella</taxon>
    </lineage>
</organism>
<dbReference type="Pfam" id="PF21645">
    <property type="entry name" value="FakA-like_M"/>
    <property type="match status" value="1"/>
</dbReference>
<dbReference type="Proteomes" id="UP001500635">
    <property type="component" value="Unassembled WGS sequence"/>
</dbReference>
<gene>
    <name evidence="3" type="ORF">GCM10023147_48490</name>
</gene>
<dbReference type="EMBL" id="BAABFR010000137">
    <property type="protein sequence ID" value="GAA4405382.1"/>
    <property type="molecule type" value="Genomic_DNA"/>
</dbReference>
<dbReference type="PANTHER" id="PTHR33434">
    <property type="entry name" value="DEGV DOMAIN-CONTAINING PROTEIN DR_1986-RELATED"/>
    <property type="match status" value="1"/>
</dbReference>
<proteinExistence type="predicted"/>
<comment type="caution">
    <text evidence="3">The sequence shown here is derived from an EMBL/GenBank/DDBJ whole genome shotgun (WGS) entry which is preliminary data.</text>
</comment>
<dbReference type="InterPro" id="IPR036117">
    <property type="entry name" value="DhaL_dom_sf"/>
</dbReference>
<protein>
    <submittedName>
        <fullName evidence="3">DAK2 domain-containing protein</fullName>
    </submittedName>
</protein>
<reference evidence="4" key="1">
    <citation type="journal article" date="2019" name="Int. J. Syst. Evol. Microbiol.">
        <title>The Global Catalogue of Microorganisms (GCM) 10K type strain sequencing project: providing services to taxonomists for standard genome sequencing and annotation.</title>
        <authorList>
            <consortium name="The Broad Institute Genomics Platform"/>
            <consortium name="The Broad Institute Genome Sequencing Center for Infectious Disease"/>
            <person name="Wu L."/>
            <person name="Ma J."/>
        </authorList>
    </citation>
    <scope>NUCLEOTIDE SEQUENCE [LARGE SCALE GENOMIC DNA]</scope>
    <source>
        <strain evidence="4">JCM 17688</strain>
    </source>
</reference>
<dbReference type="InterPro" id="IPR048394">
    <property type="entry name" value="FakA-like_M"/>
</dbReference>
<dbReference type="InterPro" id="IPR033470">
    <property type="entry name" value="FakA-like_C"/>
</dbReference>
<dbReference type="Pfam" id="PF02734">
    <property type="entry name" value="Dak2"/>
    <property type="match status" value="1"/>
</dbReference>
<evidence type="ECO:0000313" key="3">
    <source>
        <dbReference type="EMBL" id="GAA4405382.1"/>
    </source>
</evidence>
<dbReference type="Pfam" id="PF13684">
    <property type="entry name" value="FakA-like_C"/>
    <property type="match status" value="1"/>
</dbReference>
<dbReference type="PANTHER" id="PTHR33434:SF4">
    <property type="entry name" value="PHOSPHATASE PROTEIN"/>
    <property type="match status" value="1"/>
</dbReference>
<keyword evidence="4" id="KW-1185">Reference proteome</keyword>
<dbReference type="InterPro" id="IPR050270">
    <property type="entry name" value="DegV_domain_contain"/>
</dbReference>
<feature type="compositionally biased region" description="Basic and acidic residues" evidence="1">
    <location>
        <begin position="248"/>
        <end position="259"/>
    </location>
</feature>
<dbReference type="InterPro" id="IPR004007">
    <property type="entry name" value="DhaL_dom"/>
</dbReference>
<sequence length="566" mass="57277">MTAEAGDTSAAAGPAADQARLDAAGVIAWLIAGTRALERAVDEINGLNVFPVADADTGTNMLVTVRAAATAAMRAQREAGDAPVDVAGATVSGAVSGARGNSGVIVSQVMRGLADHLSDDGGLDAAGFSAGLDAAVRLVTQSVADPVEGTILSVLRAAACAAGRSTVPVGLPAAARAAAEAAFEALLRTRDQLVDNARFGVVDAGGRGLLVLLDALVDITSGAAPERPRFDRARLDRHGPAPSAGAAHPDRGTPPRGPHAEYEVMYLLPDAGAAAADRLRDDLQSFGESVVVVADAAPEPTATWSVHTHTTEPGRAIQAGLSHGALRSIAVNVLQDAAGQVPLKALLDAPRELVALVSGDGAAELFAGAGAQVVRCDGGITHAELLAALHPYSGREVLLMPNGALPTPELLAVAARSRESGVLVTLLPTSSMVQALASLAVHDPAGPVADDTFSMAEAAAYARCGSVIAVDEDALTILGPCGPGDYLGMVGGEVVVLEQDQYSAGEALADLLLATGGDMVTVLLGESADGDFADRVRAALRRDRFEVEVVAYRGGQTGSVMEIGVE</sequence>
<name>A0ABP8KEK3_9ACTN</name>
<evidence type="ECO:0000259" key="2">
    <source>
        <dbReference type="PROSITE" id="PS51480"/>
    </source>
</evidence>
<dbReference type="PROSITE" id="PS51480">
    <property type="entry name" value="DHAL"/>
    <property type="match status" value="1"/>
</dbReference>
<dbReference type="RefSeq" id="WP_345001107.1">
    <property type="nucleotide sequence ID" value="NZ_BAABFR010000137.1"/>
</dbReference>
<feature type="domain" description="DhaL" evidence="2">
    <location>
        <begin position="24"/>
        <end position="218"/>
    </location>
</feature>
<feature type="region of interest" description="Disordered" evidence="1">
    <location>
        <begin position="228"/>
        <end position="259"/>
    </location>
</feature>
<dbReference type="SMART" id="SM01121">
    <property type="entry name" value="Dak1_2"/>
    <property type="match status" value="1"/>
</dbReference>
<accession>A0ABP8KEK3</accession>
<dbReference type="Gene3D" id="1.25.40.340">
    <property type="match status" value="1"/>
</dbReference>
<evidence type="ECO:0000256" key="1">
    <source>
        <dbReference type="SAM" id="MobiDB-lite"/>
    </source>
</evidence>
<evidence type="ECO:0000313" key="4">
    <source>
        <dbReference type="Proteomes" id="UP001500635"/>
    </source>
</evidence>
<dbReference type="SUPFAM" id="SSF101473">
    <property type="entry name" value="DhaL-like"/>
    <property type="match status" value="1"/>
</dbReference>
<feature type="compositionally biased region" description="Basic and acidic residues" evidence="1">
    <location>
        <begin position="228"/>
        <end position="239"/>
    </location>
</feature>
<dbReference type="SMART" id="SM01120">
    <property type="entry name" value="Dak2"/>
    <property type="match status" value="1"/>
</dbReference>